<dbReference type="InterPro" id="IPR055411">
    <property type="entry name" value="LRR_FXL15/At3g58940/PEG3-like"/>
</dbReference>
<dbReference type="Pfam" id="PF24758">
    <property type="entry name" value="LRR_At5g56370"/>
    <property type="match status" value="1"/>
</dbReference>
<dbReference type="EMBL" id="JAKUCV010003009">
    <property type="protein sequence ID" value="KAJ4840629.1"/>
    <property type="molecule type" value="Genomic_DNA"/>
</dbReference>
<dbReference type="OrthoDB" id="1274461at2759"/>
<dbReference type="Gene3D" id="3.80.10.10">
    <property type="entry name" value="Ribonuclease Inhibitor"/>
    <property type="match status" value="1"/>
</dbReference>
<dbReference type="PANTHER" id="PTHR31639">
    <property type="entry name" value="F-BOX PROTEIN-LIKE"/>
    <property type="match status" value="1"/>
</dbReference>
<dbReference type="SUPFAM" id="SSF81383">
    <property type="entry name" value="F-box domain"/>
    <property type="match status" value="1"/>
</dbReference>
<reference evidence="2" key="2">
    <citation type="journal article" date="2023" name="Plants (Basel)">
        <title>Annotation of the Turnera subulata (Passifloraceae) Draft Genome Reveals the S-Locus Evolved after the Divergence of Turneroideae from Passifloroideae in a Stepwise Manner.</title>
        <authorList>
            <person name="Henning P.M."/>
            <person name="Roalson E.H."/>
            <person name="Mir W."/>
            <person name="McCubbin A.G."/>
            <person name="Shore J.S."/>
        </authorList>
    </citation>
    <scope>NUCLEOTIDE SEQUENCE</scope>
    <source>
        <strain evidence="2">F60SS</strain>
    </source>
</reference>
<feature type="domain" description="F-box" evidence="1">
    <location>
        <begin position="16"/>
        <end position="65"/>
    </location>
</feature>
<dbReference type="InterPro" id="IPR032675">
    <property type="entry name" value="LRR_dom_sf"/>
</dbReference>
<accession>A0A9Q0JGA7</accession>
<comment type="caution">
    <text evidence="2">The sequence shown here is derived from an EMBL/GenBank/DDBJ whole genome shotgun (WGS) entry which is preliminary data.</text>
</comment>
<dbReference type="InterPro" id="IPR001810">
    <property type="entry name" value="F-box_dom"/>
</dbReference>
<keyword evidence="3" id="KW-1185">Reference proteome</keyword>
<dbReference type="AlphaFoldDB" id="A0A9Q0JGA7"/>
<gene>
    <name evidence="2" type="ORF">Tsubulata_023562</name>
</gene>
<dbReference type="PANTHER" id="PTHR31639:SF237">
    <property type="entry name" value="F-BOX DOMAIN-CONTAINING PROTEIN"/>
    <property type="match status" value="1"/>
</dbReference>
<proteinExistence type="predicted"/>
<dbReference type="Proteomes" id="UP001141552">
    <property type="component" value="Unassembled WGS sequence"/>
</dbReference>
<reference evidence="2" key="1">
    <citation type="submission" date="2022-02" db="EMBL/GenBank/DDBJ databases">
        <authorList>
            <person name="Henning P.M."/>
            <person name="McCubbin A.G."/>
            <person name="Shore J.S."/>
        </authorList>
    </citation>
    <scope>NUCLEOTIDE SEQUENCE</scope>
    <source>
        <strain evidence="2">F60SS</strain>
        <tissue evidence="2">Leaves</tissue>
    </source>
</reference>
<evidence type="ECO:0000313" key="3">
    <source>
        <dbReference type="Proteomes" id="UP001141552"/>
    </source>
</evidence>
<evidence type="ECO:0000313" key="2">
    <source>
        <dbReference type="EMBL" id="KAJ4840629.1"/>
    </source>
</evidence>
<dbReference type="Pfam" id="PF00646">
    <property type="entry name" value="F-box"/>
    <property type="match status" value="1"/>
</dbReference>
<evidence type="ECO:0000259" key="1">
    <source>
        <dbReference type="PROSITE" id="PS50181"/>
    </source>
</evidence>
<protein>
    <recommendedName>
        <fullName evidence="1">F-box domain-containing protein</fullName>
    </recommendedName>
</protein>
<name>A0A9Q0JGA7_9ROSI</name>
<dbReference type="PROSITE" id="PS50181">
    <property type="entry name" value="FBOX"/>
    <property type="match status" value="1"/>
</dbReference>
<dbReference type="SUPFAM" id="SSF52047">
    <property type="entry name" value="RNI-like"/>
    <property type="match status" value="1"/>
</dbReference>
<dbReference type="InterPro" id="IPR036047">
    <property type="entry name" value="F-box-like_dom_sf"/>
</dbReference>
<organism evidence="2 3">
    <name type="scientific">Turnera subulata</name>
    <dbReference type="NCBI Taxonomy" id="218843"/>
    <lineage>
        <taxon>Eukaryota</taxon>
        <taxon>Viridiplantae</taxon>
        <taxon>Streptophyta</taxon>
        <taxon>Embryophyta</taxon>
        <taxon>Tracheophyta</taxon>
        <taxon>Spermatophyta</taxon>
        <taxon>Magnoliopsida</taxon>
        <taxon>eudicotyledons</taxon>
        <taxon>Gunneridae</taxon>
        <taxon>Pentapetalae</taxon>
        <taxon>rosids</taxon>
        <taxon>fabids</taxon>
        <taxon>Malpighiales</taxon>
        <taxon>Passifloraceae</taxon>
        <taxon>Turnera</taxon>
    </lineage>
</organism>
<sequence>MSLSRSTRSRTQTDSLDRISNLPDNVIDCILSKLPILDAIDTSLLSKTWRDKWMLSMSSLVFDDLDIRFSGSCDHHDDDVEDCAYCFTKIVNAALIVHDGPINRFVVRARTIASRSELGMWITHLSRKHVEDFQLVFGVSHRDHDLPPRFYSFHHLTRLELRNLVMANLPPDFDGFKSLTTMDLNSVEIASHSLERLIFLCPQLKTLKLIYVSLDYLCINAPKLESFEFIGSFKSAWFESTPSLVMLCVRLDEGVARWVRTTYNRCIELDQNMEFLSGIHTFDAGMHFLKFLVAGSPPKQVPAATLNSLVRLQLSSFKLHDLAAVSSALFLIRSSPNLQFLKVSVTSSHGRDNPSSTPVVQLLEEAKCSLSLPKLSQAMLQWFSGTEPEMELMKIILACSPWLQEMAIVPDIPSRKEASILKTLLCLPRASPLAEIRYSDSRAEMKGYHLQF</sequence>